<proteinExistence type="inferred from homology"/>
<evidence type="ECO:0000313" key="9">
    <source>
        <dbReference type="Proteomes" id="UP000199158"/>
    </source>
</evidence>
<evidence type="ECO:0000256" key="2">
    <source>
        <dbReference type="ARBA" id="ARBA00022505"/>
    </source>
</evidence>
<dbReference type="InterPro" id="IPR005950">
    <property type="entry name" value="ModA"/>
</dbReference>
<feature type="binding site" evidence="5">
    <location>
        <position position="86"/>
    </location>
    <ligand>
        <name>molybdate</name>
        <dbReference type="ChEBI" id="CHEBI:36264"/>
    </ligand>
</feature>
<accession>A0A1H7YZM7</accession>
<dbReference type="NCBIfam" id="TIGR01256">
    <property type="entry name" value="modA"/>
    <property type="match status" value="1"/>
</dbReference>
<dbReference type="OrthoDB" id="9785015at2"/>
<dbReference type="CDD" id="cd13537">
    <property type="entry name" value="PBP2_YvgL_like"/>
    <property type="match status" value="1"/>
</dbReference>
<dbReference type="FunFam" id="3.40.190.10:FF:000035">
    <property type="entry name" value="Molybdate ABC transporter substrate-binding protein"/>
    <property type="match status" value="1"/>
</dbReference>
<dbReference type="EMBL" id="FOCG01000001">
    <property type="protein sequence ID" value="SEM51463.1"/>
    <property type="molecule type" value="Genomic_DNA"/>
</dbReference>
<dbReference type="GO" id="GO:0030973">
    <property type="term" value="F:molybdate ion binding"/>
    <property type="evidence" value="ECO:0007669"/>
    <property type="project" value="TreeGrafter"/>
</dbReference>
<feature type="chain" id="PRO_5039134180" evidence="7">
    <location>
        <begin position="22"/>
        <end position="277"/>
    </location>
</feature>
<dbReference type="GO" id="GO:1901359">
    <property type="term" value="F:tungstate binding"/>
    <property type="evidence" value="ECO:0007669"/>
    <property type="project" value="UniProtKB-ARBA"/>
</dbReference>
<evidence type="ECO:0000256" key="5">
    <source>
        <dbReference type="PIRSR" id="PIRSR004846-1"/>
    </source>
</evidence>
<evidence type="ECO:0000256" key="4">
    <source>
        <dbReference type="ARBA" id="ARBA00022729"/>
    </source>
</evidence>
<keyword evidence="2 5" id="KW-0500">Molybdenum</keyword>
<evidence type="ECO:0000313" key="8">
    <source>
        <dbReference type="EMBL" id="SEM51463.1"/>
    </source>
</evidence>
<dbReference type="AlphaFoldDB" id="A0A1H7YZM7"/>
<sequence>MKKLLCALLTGVLLFTSGCGTFGKTSSPSPSEAVSVSESSQTSDTEPNVELMVSAAASLTDCMEELKALYTSQHSNITITYNFGSSGSLQQQIEQGAPADIFFSAGKKQMTALQDAELMQNDTVKEILENKVVLITPKDGAELDSFEKLTDSSIAKIAVGEPESVPVGQYTQQVFESLKLTDALKPKLILSKDVRQVLSYVEAGEVQAGVVYETDAKISDKVVIGCTAPEESHKKVIYPVGVVKETKHAEEAKAFVDFLFSDTAKEVFAKYGFSPLF</sequence>
<dbReference type="InterPro" id="IPR050682">
    <property type="entry name" value="ModA/WtpA"/>
</dbReference>
<organism evidence="8 9">
    <name type="scientific">Hydrogenoanaerobacterium saccharovorans</name>
    <dbReference type="NCBI Taxonomy" id="474960"/>
    <lineage>
        <taxon>Bacteria</taxon>
        <taxon>Bacillati</taxon>
        <taxon>Bacillota</taxon>
        <taxon>Clostridia</taxon>
        <taxon>Eubacteriales</taxon>
        <taxon>Oscillospiraceae</taxon>
        <taxon>Hydrogenoanaerobacterium</taxon>
    </lineage>
</organism>
<evidence type="ECO:0000256" key="6">
    <source>
        <dbReference type="SAM" id="MobiDB-lite"/>
    </source>
</evidence>
<dbReference type="Proteomes" id="UP000199158">
    <property type="component" value="Unassembled WGS sequence"/>
</dbReference>
<feature type="region of interest" description="Disordered" evidence="6">
    <location>
        <begin position="23"/>
        <end position="47"/>
    </location>
</feature>
<gene>
    <name evidence="8" type="ORF">SAMN05216180_0348</name>
</gene>
<evidence type="ECO:0000256" key="1">
    <source>
        <dbReference type="ARBA" id="ARBA00009175"/>
    </source>
</evidence>
<dbReference type="GO" id="GO:0015689">
    <property type="term" value="P:molybdate ion transport"/>
    <property type="evidence" value="ECO:0007669"/>
    <property type="project" value="InterPro"/>
</dbReference>
<evidence type="ECO:0000256" key="3">
    <source>
        <dbReference type="ARBA" id="ARBA00022723"/>
    </source>
</evidence>
<feature type="binding site" evidence="5">
    <location>
        <position position="212"/>
    </location>
    <ligand>
        <name>molybdate</name>
        <dbReference type="ChEBI" id="CHEBI:36264"/>
    </ligand>
</feature>
<protein>
    <submittedName>
        <fullName evidence="8">Molybdate transport system substrate-binding protein</fullName>
    </submittedName>
</protein>
<dbReference type="InterPro" id="IPR041879">
    <property type="entry name" value="YvgL-like_PBP2"/>
</dbReference>
<dbReference type="SUPFAM" id="SSF53850">
    <property type="entry name" value="Periplasmic binding protein-like II"/>
    <property type="match status" value="1"/>
</dbReference>
<dbReference type="PROSITE" id="PS51257">
    <property type="entry name" value="PROKAR_LIPOPROTEIN"/>
    <property type="match status" value="1"/>
</dbReference>
<dbReference type="Pfam" id="PF13531">
    <property type="entry name" value="SBP_bac_11"/>
    <property type="match status" value="1"/>
</dbReference>
<dbReference type="GO" id="GO:0046872">
    <property type="term" value="F:metal ion binding"/>
    <property type="evidence" value="ECO:0007669"/>
    <property type="project" value="UniProtKB-KW"/>
</dbReference>
<keyword evidence="4 7" id="KW-0732">Signal</keyword>
<dbReference type="PIRSF" id="PIRSF004846">
    <property type="entry name" value="ModA"/>
    <property type="match status" value="1"/>
</dbReference>
<comment type="similarity">
    <text evidence="1">Belongs to the bacterial solute-binding protein ModA family.</text>
</comment>
<evidence type="ECO:0000256" key="7">
    <source>
        <dbReference type="SAM" id="SignalP"/>
    </source>
</evidence>
<keyword evidence="3 5" id="KW-0479">Metal-binding</keyword>
<feature type="compositionally biased region" description="Low complexity" evidence="6">
    <location>
        <begin position="25"/>
        <end position="43"/>
    </location>
</feature>
<dbReference type="Gene3D" id="3.40.190.10">
    <property type="entry name" value="Periplasmic binding protein-like II"/>
    <property type="match status" value="2"/>
</dbReference>
<reference evidence="8 9" key="1">
    <citation type="submission" date="2016-10" db="EMBL/GenBank/DDBJ databases">
        <authorList>
            <person name="de Groot N.N."/>
        </authorList>
    </citation>
    <scope>NUCLEOTIDE SEQUENCE [LARGE SCALE GENOMIC DNA]</scope>
    <source>
        <strain evidence="8 9">CGMCC 1.5070</strain>
    </source>
</reference>
<dbReference type="RefSeq" id="WP_092751029.1">
    <property type="nucleotide sequence ID" value="NZ_FOCG01000001.1"/>
</dbReference>
<feature type="binding site" evidence="5">
    <location>
        <position position="194"/>
    </location>
    <ligand>
        <name>molybdate</name>
        <dbReference type="ChEBI" id="CHEBI:36264"/>
    </ligand>
</feature>
<feature type="binding site" evidence="5">
    <location>
        <position position="58"/>
    </location>
    <ligand>
        <name>molybdate</name>
        <dbReference type="ChEBI" id="CHEBI:36264"/>
    </ligand>
</feature>
<name>A0A1H7YZM7_9FIRM</name>
<dbReference type="PANTHER" id="PTHR30632:SF0">
    <property type="entry name" value="SULFATE-BINDING PROTEIN"/>
    <property type="match status" value="1"/>
</dbReference>
<feature type="signal peptide" evidence="7">
    <location>
        <begin position="1"/>
        <end position="21"/>
    </location>
</feature>
<keyword evidence="9" id="KW-1185">Reference proteome</keyword>
<dbReference type="STRING" id="474960.SAMN05216180_0348"/>
<dbReference type="PANTHER" id="PTHR30632">
    <property type="entry name" value="MOLYBDATE-BINDING PERIPLASMIC PROTEIN"/>
    <property type="match status" value="1"/>
</dbReference>